<dbReference type="FunFam" id="3.40.47.10:FF:000010">
    <property type="entry name" value="Acetyl-CoA acetyltransferase (Thiolase)"/>
    <property type="match status" value="1"/>
</dbReference>
<dbReference type="NCBIfam" id="TIGR01930">
    <property type="entry name" value="AcCoA-C-Actrans"/>
    <property type="match status" value="1"/>
</dbReference>
<dbReference type="STRING" id="461836.A0A0L0DH39"/>
<dbReference type="CDD" id="cd00751">
    <property type="entry name" value="thiolase"/>
    <property type="match status" value="1"/>
</dbReference>
<protein>
    <submittedName>
        <fullName evidence="8">Uncharacterized protein</fullName>
    </submittedName>
</protein>
<feature type="domain" description="Thiolase N-terminal" evidence="6">
    <location>
        <begin position="10"/>
        <end position="270"/>
    </location>
</feature>
<evidence type="ECO:0000256" key="1">
    <source>
        <dbReference type="ARBA" id="ARBA00010982"/>
    </source>
</evidence>
<dbReference type="PROSITE" id="PS00098">
    <property type="entry name" value="THIOLASE_1"/>
    <property type="match status" value="1"/>
</dbReference>
<accession>A0A0L0DH39</accession>
<dbReference type="EMBL" id="GL349469">
    <property type="protein sequence ID" value="KNC51659.1"/>
    <property type="molecule type" value="Genomic_DNA"/>
</dbReference>
<reference evidence="8 9" key="1">
    <citation type="submission" date="2010-05" db="EMBL/GenBank/DDBJ databases">
        <title>The Genome Sequence of Thecamonas trahens ATCC 50062.</title>
        <authorList>
            <consortium name="The Broad Institute Genome Sequencing Platform"/>
            <person name="Russ C."/>
            <person name="Cuomo C."/>
            <person name="Shea T."/>
            <person name="Young S.K."/>
            <person name="Zeng Q."/>
            <person name="Koehrsen M."/>
            <person name="Haas B."/>
            <person name="Borodovsky M."/>
            <person name="Guigo R."/>
            <person name="Alvarado L."/>
            <person name="Berlin A."/>
            <person name="Bochicchio J."/>
            <person name="Borenstein D."/>
            <person name="Chapman S."/>
            <person name="Chen Z."/>
            <person name="Freedman E."/>
            <person name="Gellesch M."/>
            <person name="Goldberg J."/>
            <person name="Griggs A."/>
            <person name="Gujja S."/>
            <person name="Heilman E."/>
            <person name="Heiman D."/>
            <person name="Hepburn T."/>
            <person name="Howarth C."/>
            <person name="Jen D."/>
            <person name="Larson L."/>
            <person name="Mehta T."/>
            <person name="Park D."/>
            <person name="Pearson M."/>
            <person name="Roberts A."/>
            <person name="Saif S."/>
            <person name="Shenoy N."/>
            <person name="Sisk P."/>
            <person name="Stolte C."/>
            <person name="Sykes S."/>
            <person name="Thomson T."/>
            <person name="Walk T."/>
            <person name="White J."/>
            <person name="Yandava C."/>
            <person name="Burger G."/>
            <person name="Gray M.W."/>
            <person name="Holland P.W.H."/>
            <person name="King N."/>
            <person name="Lang F.B.F."/>
            <person name="Roger A.J."/>
            <person name="Ruiz-Trillo I."/>
            <person name="Lander E."/>
            <person name="Nusbaum C."/>
        </authorList>
    </citation>
    <scope>NUCLEOTIDE SEQUENCE [LARGE SCALE GENOMIC DNA]</scope>
    <source>
        <strain evidence="8 9">ATCC 50062</strain>
    </source>
</reference>
<evidence type="ECO:0000256" key="4">
    <source>
        <dbReference type="PIRSR" id="PIRSR000429-1"/>
    </source>
</evidence>
<dbReference type="PIRSF" id="PIRSF000429">
    <property type="entry name" value="Ac-CoA_Ac_transf"/>
    <property type="match status" value="1"/>
</dbReference>
<keyword evidence="9" id="KW-1185">Reference proteome</keyword>
<dbReference type="PROSITE" id="PS00099">
    <property type="entry name" value="THIOLASE_3"/>
    <property type="match status" value="1"/>
</dbReference>
<evidence type="ECO:0000259" key="6">
    <source>
        <dbReference type="Pfam" id="PF00108"/>
    </source>
</evidence>
<feature type="domain" description="Thiolase C-terminal" evidence="7">
    <location>
        <begin position="278"/>
        <end position="399"/>
    </location>
</feature>
<evidence type="ECO:0000256" key="2">
    <source>
        <dbReference type="ARBA" id="ARBA00022679"/>
    </source>
</evidence>
<dbReference type="InterPro" id="IPR020613">
    <property type="entry name" value="Thiolase_CS"/>
</dbReference>
<dbReference type="eggNOG" id="KOG1391">
    <property type="taxonomic scope" value="Eukaryota"/>
</dbReference>
<keyword evidence="2 5" id="KW-0808">Transferase</keyword>
<dbReference type="InterPro" id="IPR002155">
    <property type="entry name" value="Thiolase"/>
</dbReference>
<dbReference type="Pfam" id="PF00108">
    <property type="entry name" value="Thiolase_N"/>
    <property type="match status" value="1"/>
</dbReference>
<dbReference type="Pfam" id="PF02803">
    <property type="entry name" value="Thiolase_C"/>
    <property type="match status" value="1"/>
</dbReference>
<comment type="similarity">
    <text evidence="1 5">Belongs to the thiolase-like superfamily. Thiolase family.</text>
</comment>
<dbReference type="InterPro" id="IPR020615">
    <property type="entry name" value="Thiolase_acyl_enz_int_AS"/>
</dbReference>
<evidence type="ECO:0000313" key="9">
    <source>
        <dbReference type="Proteomes" id="UP000054408"/>
    </source>
</evidence>
<dbReference type="InterPro" id="IPR020616">
    <property type="entry name" value="Thiolase_N"/>
</dbReference>
<feature type="active site" description="Proton acceptor" evidence="4">
    <location>
        <position position="356"/>
    </location>
</feature>
<organism evidence="8 9">
    <name type="scientific">Thecamonas trahens ATCC 50062</name>
    <dbReference type="NCBI Taxonomy" id="461836"/>
    <lineage>
        <taxon>Eukaryota</taxon>
        <taxon>Apusozoa</taxon>
        <taxon>Apusomonadida</taxon>
        <taxon>Apusomonadidae</taxon>
        <taxon>Thecamonas</taxon>
    </lineage>
</organism>
<dbReference type="InterPro" id="IPR020610">
    <property type="entry name" value="Thiolase_AS"/>
</dbReference>
<keyword evidence="3 5" id="KW-0012">Acyltransferase</keyword>
<dbReference type="GO" id="GO:0006635">
    <property type="term" value="P:fatty acid beta-oxidation"/>
    <property type="evidence" value="ECO:0007669"/>
    <property type="project" value="TreeGrafter"/>
</dbReference>
<dbReference type="PANTHER" id="PTHR18919:SF107">
    <property type="entry name" value="ACETYL-COA ACETYLTRANSFERASE, CYTOSOLIC"/>
    <property type="match status" value="1"/>
</dbReference>
<dbReference type="Gene3D" id="3.40.47.10">
    <property type="match status" value="2"/>
</dbReference>
<name>A0A0L0DH39_THETB</name>
<evidence type="ECO:0000259" key="7">
    <source>
        <dbReference type="Pfam" id="PF02803"/>
    </source>
</evidence>
<dbReference type="OMA" id="MPEAYVI"/>
<dbReference type="OrthoDB" id="5404651at2759"/>
<dbReference type="RefSeq" id="XP_013755895.1">
    <property type="nucleotide sequence ID" value="XM_013900441.1"/>
</dbReference>
<dbReference type="GeneID" id="25570009"/>
<gene>
    <name evidence="8" type="ORF">AMSG_12094</name>
</gene>
<proteinExistence type="inferred from homology"/>
<dbReference type="GO" id="GO:0003985">
    <property type="term" value="F:acetyl-CoA C-acetyltransferase activity"/>
    <property type="evidence" value="ECO:0007669"/>
    <property type="project" value="TreeGrafter"/>
</dbReference>
<evidence type="ECO:0000256" key="3">
    <source>
        <dbReference type="ARBA" id="ARBA00023315"/>
    </source>
</evidence>
<dbReference type="GO" id="GO:0005739">
    <property type="term" value="C:mitochondrion"/>
    <property type="evidence" value="ECO:0007669"/>
    <property type="project" value="TreeGrafter"/>
</dbReference>
<dbReference type="Proteomes" id="UP000054408">
    <property type="component" value="Unassembled WGS sequence"/>
</dbReference>
<dbReference type="SUPFAM" id="SSF53901">
    <property type="entry name" value="Thiolase-like"/>
    <property type="match status" value="2"/>
</dbReference>
<dbReference type="PANTHER" id="PTHR18919">
    <property type="entry name" value="ACETYL-COA C-ACYLTRANSFERASE"/>
    <property type="match status" value="1"/>
</dbReference>
<feature type="active site" description="Proton acceptor" evidence="4">
    <location>
        <position position="386"/>
    </location>
</feature>
<evidence type="ECO:0000313" key="8">
    <source>
        <dbReference type="EMBL" id="KNC51659.1"/>
    </source>
</evidence>
<dbReference type="PROSITE" id="PS00737">
    <property type="entry name" value="THIOLASE_2"/>
    <property type="match status" value="1"/>
</dbReference>
<sequence>MAARAATNLFIVGAKRTPFGTFGGTLKGMSATDLAVHATRAAIADAGVSAEAVDNVVIGNVQQTDPQAAYLARHVALKSGCAISTPAHVVNRLCGSGFESLVSAAHSILLGEASVAVAGGTESMSQAPYHLPGSMRFGTVLGQPPQMTDTLWAGLTDSHVQSPMGMTAEKLAEMYNVTREDSDEYALASQARWAAAAANGVFDAEIAPVEVKGKRGKTTTFAIDEHPRPETTLEGLGKLPTVFKKDGVVTPGAASGICDGAASVVVASEEAANKHGLNPLARVVAWHVEGVDPTIMGIGPVPAIRGVLAKSGLSLDDIGLVEINEAFAPQYLACERELGLDRAITNASGGAIALGHPLGASGARIMSHLAHRVANLDVKYAIGSACIGGGQGIAVLIEKVI</sequence>
<feature type="active site" description="Acyl-thioester intermediate" evidence="4">
    <location>
        <position position="94"/>
    </location>
</feature>
<dbReference type="AlphaFoldDB" id="A0A0L0DH39"/>
<dbReference type="InterPro" id="IPR020617">
    <property type="entry name" value="Thiolase_C"/>
</dbReference>
<dbReference type="InterPro" id="IPR016039">
    <property type="entry name" value="Thiolase-like"/>
</dbReference>
<evidence type="ECO:0000256" key="5">
    <source>
        <dbReference type="RuleBase" id="RU003557"/>
    </source>
</evidence>